<dbReference type="RefSeq" id="WP_107750009.1">
    <property type="nucleotide sequence ID" value="NZ_QDDR01000001.1"/>
</dbReference>
<sequence>MLPQLAPSLPPLPLATRRSRPTGLLPGTLVETAEGPMPVEFLLAGDRIQTRNGLVELRGTSVLEALSVEVVVIDSPAATGGEAGAPLTLPANQQVLVRDWRAMVLHGQDEMLTPAASLVDDLFVRRETRARLRLIRLHFDAPQVFSAGGHEIASARTPVAAHQRWLH</sequence>
<dbReference type="EMBL" id="QDDR01000001">
    <property type="protein sequence ID" value="PVE49505.1"/>
    <property type="molecule type" value="Genomic_DNA"/>
</dbReference>
<name>A0A2T7UXJ7_9RHOB</name>
<feature type="domain" description="Hedgehog/Intein (Hint)" evidence="2">
    <location>
        <begin position="24"/>
        <end position="152"/>
    </location>
</feature>
<keyword evidence="4" id="KW-1185">Reference proteome</keyword>
<reference evidence="3 4" key="1">
    <citation type="journal article" date="2011" name="Syst. Appl. Microbiol.">
        <title>Defluviimonas denitrificans gen. nov., sp. nov., and Pararhodobacter aggregans gen. nov., sp. nov., non-phototrophic Rhodobacteraceae from the biofilter of a marine aquaculture.</title>
        <authorList>
            <person name="Foesel B.U."/>
            <person name="Drake H.L."/>
            <person name="Schramm A."/>
        </authorList>
    </citation>
    <scope>NUCLEOTIDE SEQUENCE [LARGE SCALE GENOMIC DNA]</scope>
    <source>
        <strain evidence="3 4">D1-19</strain>
    </source>
</reference>
<dbReference type="InterPro" id="IPR028992">
    <property type="entry name" value="Hedgehog/Intein_dom"/>
</dbReference>
<dbReference type="OrthoDB" id="7873527at2"/>
<protein>
    <recommendedName>
        <fullName evidence="2">Hedgehog/Intein (Hint) domain-containing protein</fullName>
    </recommendedName>
</protein>
<proteinExistence type="predicted"/>
<accession>A0A2T7UXJ7</accession>
<feature type="region of interest" description="Disordered" evidence="1">
    <location>
        <begin position="1"/>
        <end position="25"/>
    </location>
</feature>
<comment type="caution">
    <text evidence="3">The sequence shown here is derived from an EMBL/GenBank/DDBJ whole genome shotgun (WGS) entry which is preliminary data.</text>
</comment>
<gene>
    <name evidence="3" type="ORF">DDE23_03660</name>
</gene>
<dbReference type="AlphaFoldDB" id="A0A2T7UXJ7"/>
<dbReference type="Proteomes" id="UP000244810">
    <property type="component" value="Unassembled WGS sequence"/>
</dbReference>
<evidence type="ECO:0000259" key="2">
    <source>
        <dbReference type="Pfam" id="PF13403"/>
    </source>
</evidence>
<organism evidence="3 4">
    <name type="scientific">Pararhodobacter aggregans</name>
    <dbReference type="NCBI Taxonomy" id="404875"/>
    <lineage>
        <taxon>Bacteria</taxon>
        <taxon>Pseudomonadati</taxon>
        <taxon>Pseudomonadota</taxon>
        <taxon>Alphaproteobacteria</taxon>
        <taxon>Rhodobacterales</taxon>
        <taxon>Paracoccaceae</taxon>
        <taxon>Pararhodobacter</taxon>
    </lineage>
</organism>
<evidence type="ECO:0000313" key="3">
    <source>
        <dbReference type="EMBL" id="PVE49505.1"/>
    </source>
</evidence>
<dbReference type="Pfam" id="PF13403">
    <property type="entry name" value="Hint_2"/>
    <property type="match status" value="1"/>
</dbReference>
<evidence type="ECO:0000313" key="4">
    <source>
        <dbReference type="Proteomes" id="UP000244810"/>
    </source>
</evidence>
<evidence type="ECO:0000256" key="1">
    <source>
        <dbReference type="SAM" id="MobiDB-lite"/>
    </source>
</evidence>